<feature type="region of interest" description="Disordered" evidence="7">
    <location>
        <begin position="160"/>
        <end position="193"/>
    </location>
</feature>
<gene>
    <name evidence="10" type="ORF">TMPK1_12420</name>
</gene>
<protein>
    <recommendedName>
        <fullName evidence="6">Peptidyl-prolyl cis-trans isomerase</fullName>
        <ecNumber evidence="6">5.2.1.8</ecNumber>
    </recommendedName>
</protein>
<evidence type="ECO:0000259" key="9">
    <source>
        <dbReference type="PROSITE" id="PS50059"/>
    </source>
</evidence>
<dbReference type="Proteomes" id="UP000681075">
    <property type="component" value="Unassembled WGS sequence"/>
</dbReference>
<dbReference type="InterPro" id="IPR046357">
    <property type="entry name" value="PPIase_dom_sf"/>
</dbReference>
<dbReference type="PROSITE" id="PS51257">
    <property type="entry name" value="PROKAR_LIPOPROTEIN"/>
    <property type="match status" value="1"/>
</dbReference>
<keyword evidence="11" id="KW-1185">Reference proteome</keyword>
<comment type="caution">
    <text evidence="10">The sequence shown here is derived from an EMBL/GenBank/DDBJ whole genome shotgun (WGS) entry which is preliminary data.</text>
</comment>
<dbReference type="PROSITE" id="PS50059">
    <property type="entry name" value="FKBP_PPIASE"/>
    <property type="match status" value="1"/>
</dbReference>
<comment type="catalytic activity">
    <reaction evidence="1 5 6">
        <text>[protein]-peptidylproline (omega=180) = [protein]-peptidylproline (omega=0)</text>
        <dbReference type="Rhea" id="RHEA:16237"/>
        <dbReference type="Rhea" id="RHEA-COMP:10747"/>
        <dbReference type="Rhea" id="RHEA-COMP:10748"/>
        <dbReference type="ChEBI" id="CHEBI:83833"/>
        <dbReference type="ChEBI" id="CHEBI:83834"/>
        <dbReference type="EC" id="5.2.1.8"/>
    </reaction>
</comment>
<comment type="similarity">
    <text evidence="2 6">Belongs to the FKBP-type PPIase family.</text>
</comment>
<dbReference type="SUPFAM" id="SSF54534">
    <property type="entry name" value="FKBP-like"/>
    <property type="match status" value="1"/>
</dbReference>
<evidence type="ECO:0000313" key="11">
    <source>
        <dbReference type="Proteomes" id="UP000681075"/>
    </source>
</evidence>
<dbReference type="InterPro" id="IPR001179">
    <property type="entry name" value="PPIase_FKBP_dom"/>
</dbReference>
<dbReference type="EMBL" id="BOPV01000001">
    <property type="protein sequence ID" value="GIL39005.1"/>
    <property type="molecule type" value="Genomic_DNA"/>
</dbReference>
<evidence type="ECO:0000256" key="4">
    <source>
        <dbReference type="ARBA" id="ARBA00023235"/>
    </source>
</evidence>
<name>A0A8S8XCI6_9PROT</name>
<evidence type="ECO:0000256" key="3">
    <source>
        <dbReference type="ARBA" id="ARBA00023110"/>
    </source>
</evidence>
<dbReference type="Pfam" id="PF00254">
    <property type="entry name" value="FKBP_C"/>
    <property type="match status" value="1"/>
</dbReference>
<evidence type="ECO:0000256" key="8">
    <source>
        <dbReference type="SAM" id="SignalP"/>
    </source>
</evidence>
<evidence type="ECO:0000313" key="10">
    <source>
        <dbReference type="EMBL" id="GIL39005.1"/>
    </source>
</evidence>
<keyword evidence="3 5" id="KW-0697">Rotamase</keyword>
<accession>A0A8S8XCI6</accession>
<dbReference type="AlphaFoldDB" id="A0A8S8XCI6"/>
<organism evidence="10 11">
    <name type="scientific">Roseiterribacter gracilis</name>
    <dbReference type="NCBI Taxonomy" id="2812848"/>
    <lineage>
        <taxon>Bacteria</taxon>
        <taxon>Pseudomonadati</taxon>
        <taxon>Pseudomonadota</taxon>
        <taxon>Alphaproteobacteria</taxon>
        <taxon>Rhodospirillales</taxon>
        <taxon>Roseiterribacteraceae</taxon>
        <taxon>Roseiterribacter</taxon>
    </lineage>
</organism>
<reference evidence="10" key="1">
    <citation type="submission" date="2021-02" db="EMBL/GenBank/DDBJ databases">
        <title>Genome sequence of Rhodospirillales sp. strain TMPK1 isolated from soil.</title>
        <authorList>
            <person name="Nakai R."/>
            <person name="Kusada H."/>
            <person name="Tamaki H."/>
        </authorList>
    </citation>
    <scope>NUCLEOTIDE SEQUENCE</scope>
    <source>
        <strain evidence="10">TMPK1</strain>
    </source>
</reference>
<keyword evidence="4 5" id="KW-0413">Isomerase</keyword>
<dbReference type="EC" id="5.2.1.8" evidence="6"/>
<evidence type="ECO:0000256" key="5">
    <source>
        <dbReference type="PROSITE-ProRule" id="PRU00277"/>
    </source>
</evidence>
<feature type="chain" id="PRO_5035948399" description="Peptidyl-prolyl cis-trans isomerase" evidence="8">
    <location>
        <begin position="20"/>
        <end position="193"/>
    </location>
</feature>
<evidence type="ECO:0000256" key="2">
    <source>
        <dbReference type="ARBA" id="ARBA00006577"/>
    </source>
</evidence>
<proteinExistence type="inferred from homology"/>
<evidence type="ECO:0000256" key="7">
    <source>
        <dbReference type="SAM" id="MobiDB-lite"/>
    </source>
</evidence>
<feature type="signal peptide" evidence="8">
    <location>
        <begin position="1"/>
        <end position="19"/>
    </location>
</feature>
<dbReference type="GO" id="GO:0003755">
    <property type="term" value="F:peptidyl-prolyl cis-trans isomerase activity"/>
    <property type="evidence" value="ECO:0007669"/>
    <property type="project" value="UniProtKB-UniRule"/>
</dbReference>
<dbReference type="RefSeq" id="WP_420242106.1">
    <property type="nucleotide sequence ID" value="NZ_BOPV01000001.1"/>
</dbReference>
<sequence>MTRTFLAAAACVLTLSACASDSKPAASASGATTDEAFLVANARAPGVVTFPGIQYKVLKSGPADGAHPKRGSMIKAHYEGRLISGEVFDSSYARGAPVDFPLRRLITGWQTIVPLMRPGDIWELYIPAVMAYGETGAANGKIPPGATLIFKIELFSFTDEDPAASAPPGQRAQQAPPQPIPPTAQSSRALLKK</sequence>
<evidence type="ECO:0000256" key="6">
    <source>
        <dbReference type="RuleBase" id="RU003915"/>
    </source>
</evidence>
<dbReference type="PANTHER" id="PTHR43811">
    <property type="entry name" value="FKBP-TYPE PEPTIDYL-PROLYL CIS-TRANS ISOMERASE FKPA"/>
    <property type="match status" value="1"/>
</dbReference>
<dbReference type="PANTHER" id="PTHR43811:SF57">
    <property type="entry name" value="FKBP-TYPE PEPTIDYL-PROLYL CIS-TRANS ISOMERASE FKPA-RELATED"/>
    <property type="match status" value="1"/>
</dbReference>
<feature type="compositionally biased region" description="Low complexity" evidence="7">
    <location>
        <begin position="163"/>
        <end position="175"/>
    </location>
</feature>
<keyword evidence="8" id="KW-0732">Signal</keyword>
<dbReference type="Gene3D" id="3.10.50.40">
    <property type="match status" value="1"/>
</dbReference>
<evidence type="ECO:0000256" key="1">
    <source>
        <dbReference type="ARBA" id="ARBA00000971"/>
    </source>
</evidence>
<feature type="domain" description="PPIase FKBP-type" evidence="9">
    <location>
        <begin position="71"/>
        <end position="158"/>
    </location>
</feature>